<dbReference type="GO" id="GO:0016491">
    <property type="term" value="F:oxidoreductase activity"/>
    <property type="evidence" value="ECO:0007669"/>
    <property type="project" value="UniProtKB-KW"/>
</dbReference>
<evidence type="ECO:0000256" key="1">
    <source>
        <dbReference type="ARBA" id="ARBA00023002"/>
    </source>
</evidence>
<reference evidence="4" key="1">
    <citation type="submission" date="2017-01" db="EMBL/GenBank/DDBJ databases">
        <authorList>
            <person name="Varghese N."/>
            <person name="Submissions S."/>
        </authorList>
    </citation>
    <scope>NUCLEOTIDE SEQUENCE [LARGE SCALE GENOMIC DNA]</scope>
    <source>
        <strain evidence="4">DSM 29591</strain>
    </source>
</reference>
<keyword evidence="1" id="KW-0560">Oxidoreductase</keyword>
<name>A0A1R3WWV1_9RHOB</name>
<evidence type="ECO:0000259" key="2">
    <source>
        <dbReference type="Pfam" id="PF01266"/>
    </source>
</evidence>
<accession>A0A1R3WWV1</accession>
<dbReference type="STRING" id="287098.SAMN05421665_1359"/>
<dbReference type="PANTHER" id="PTHR13847">
    <property type="entry name" value="SARCOSINE DEHYDROGENASE-RELATED"/>
    <property type="match status" value="1"/>
</dbReference>
<sequence>MEQSVVIVGAGIIGAATALQLARRGSRVTVVSSGAPDATNAAFGWINASFYLNDDHHHLRAAGIQAWHRVMQDVAAPVVWQGCLCWDMSEAAMGKTYAQLRGFEYPVEFLSGPAVSAREPALKAVPKQALFFPSEGAASSGDLARAFLAAAQDAGARVVSNVAVTGIALRNGRGVGVATAQGVIAADQVIIAAGTGTAALAQSIDCTIPLVPRPAYILRTNRQEKLLQHILATPDGEIRQEPSGQILMPVSVGHQGDDKEDLSQMPDDAADAAMGRLCGLCDGLADARWAEVIRAERPVPQDGLPVVGSVAEGVYVAVLHSGITLGPIIAELIAGDIAGRLDNADAAMIAPYRPQRFAKG</sequence>
<dbReference type="AlphaFoldDB" id="A0A1R3WWV1"/>
<dbReference type="InterPro" id="IPR036188">
    <property type="entry name" value="FAD/NAD-bd_sf"/>
</dbReference>
<dbReference type="Proteomes" id="UP000186997">
    <property type="component" value="Unassembled WGS sequence"/>
</dbReference>
<dbReference type="RefSeq" id="WP_076658927.1">
    <property type="nucleotide sequence ID" value="NZ_FTPR01000001.1"/>
</dbReference>
<dbReference type="Gene3D" id="3.50.50.60">
    <property type="entry name" value="FAD/NAD(P)-binding domain"/>
    <property type="match status" value="1"/>
</dbReference>
<dbReference type="PANTHER" id="PTHR13847:SF289">
    <property type="entry name" value="GLYCINE OXIDASE"/>
    <property type="match status" value="1"/>
</dbReference>
<dbReference type="EMBL" id="FTPR01000001">
    <property type="protein sequence ID" value="SIT81939.1"/>
    <property type="molecule type" value="Genomic_DNA"/>
</dbReference>
<keyword evidence="4" id="KW-1185">Reference proteome</keyword>
<feature type="domain" description="FAD dependent oxidoreductase" evidence="2">
    <location>
        <begin position="5"/>
        <end position="334"/>
    </location>
</feature>
<dbReference type="SUPFAM" id="SSF51905">
    <property type="entry name" value="FAD/NAD(P)-binding domain"/>
    <property type="match status" value="1"/>
</dbReference>
<dbReference type="InterPro" id="IPR006076">
    <property type="entry name" value="FAD-dep_OxRdtase"/>
</dbReference>
<dbReference type="GO" id="GO:0005737">
    <property type="term" value="C:cytoplasm"/>
    <property type="evidence" value="ECO:0007669"/>
    <property type="project" value="TreeGrafter"/>
</dbReference>
<gene>
    <name evidence="3" type="ORF">SAMN05421665_1359</name>
</gene>
<dbReference type="Pfam" id="PF01266">
    <property type="entry name" value="DAO"/>
    <property type="match status" value="1"/>
</dbReference>
<evidence type="ECO:0000313" key="3">
    <source>
        <dbReference type="EMBL" id="SIT81939.1"/>
    </source>
</evidence>
<protein>
    <submittedName>
        <fullName evidence="3">Glycine/D-amino acid oxidase</fullName>
    </submittedName>
</protein>
<dbReference type="Gene3D" id="3.30.9.10">
    <property type="entry name" value="D-Amino Acid Oxidase, subunit A, domain 2"/>
    <property type="match status" value="1"/>
</dbReference>
<organism evidence="3 4">
    <name type="scientific">Yoonia rosea</name>
    <dbReference type="NCBI Taxonomy" id="287098"/>
    <lineage>
        <taxon>Bacteria</taxon>
        <taxon>Pseudomonadati</taxon>
        <taxon>Pseudomonadota</taxon>
        <taxon>Alphaproteobacteria</taxon>
        <taxon>Rhodobacterales</taxon>
        <taxon>Paracoccaceae</taxon>
        <taxon>Yoonia</taxon>
    </lineage>
</organism>
<proteinExistence type="predicted"/>
<evidence type="ECO:0000313" key="4">
    <source>
        <dbReference type="Proteomes" id="UP000186997"/>
    </source>
</evidence>